<dbReference type="AlphaFoldDB" id="A0A967F2E3"/>
<dbReference type="Proteomes" id="UP000761264">
    <property type="component" value="Unassembled WGS sequence"/>
</dbReference>
<evidence type="ECO:0000256" key="1">
    <source>
        <dbReference type="ARBA" id="ARBA00022553"/>
    </source>
</evidence>
<dbReference type="PROSITE" id="PS50110">
    <property type="entry name" value="RESPONSE_REGULATORY"/>
    <property type="match status" value="1"/>
</dbReference>
<evidence type="ECO:0000259" key="3">
    <source>
        <dbReference type="PROSITE" id="PS50110"/>
    </source>
</evidence>
<dbReference type="RefSeq" id="WP_167230333.1">
    <property type="nucleotide sequence ID" value="NZ_JAAQPH010000028.1"/>
</dbReference>
<evidence type="ECO:0000313" key="5">
    <source>
        <dbReference type="Proteomes" id="UP000761264"/>
    </source>
</evidence>
<feature type="domain" description="Response regulatory" evidence="3">
    <location>
        <begin position="142"/>
        <end position="260"/>
    </location>
</feature>
<sequence length="260" mass="28225">MVGKNALISEEEVDSQIESEALDEARDLVSNLELRVQQVKNGVLDPKEAAKTLAIDSTNLRMKARAVNLTGFGPLTHSLDEYLSEIESVEERHISDLFAFADRINSLLDGETVDAEAISAVLRELPQQSAFNVEDVVITDKSVTVIIPQRTAAKVVGRELAACGYRVSSVTNPIEALELILETKPDLVITSQVMPRLSGVDLACALSAMPATRTIPIALLTSLDPDHPDLKALPMNVGLIRRGAQFGDDLADVLQRFNIT</sequence>
<evidence type="ECO:0000256" key="2">
    <source>
        <dbReference type="PROSITE-ProRule" id="PRU00169"/>
    </source>
</evidence>
<dbReference type="SUPFAM" id="SSF52172">
    <property type="entry name" value="CheY-like"/>
    <property type="match status" value="1"/>
</dbReference>
<organism evidence="4 5">
    <name type="scientific">Pelagibius litoralis</name>
    <dbReference type="NCBI Taxonomy" id="374515"/>
    <lineage>
        <taxon>Bacteria</taxon>
        <taxon>Pseudomonadati</taxon>
        <taxon>Pseudomonadota</taxon>
        <taxon>Alphaproteobacteria</taxon>
        <taxon>Rhodospirillales</taxon>
        <taxon>Rhodovibrionaceae</taxon>
        <taxon>Pelagibius</taxon>
    </lineage>
</organism>
<name>A0A967F2E3_9PROT</name>
<dbReference type="PANTHER" id="PTHR44591">
    <property type="entry name" value="STRESS RESPONSE REGULATOR PROTEIN 1"/>
    <property type="match status" value="1"/>
</dbReference>
<comment type="caution">
    <text evidence="2">Lacks conserved residue(s) required for the propagation of feature annotation.</text>
</comment>
<accession>A0A967F2E3</accession>
<reference evidence="4" key="1">
    <citation type="submission" date="2020-03" db="EMBL/GenBank/DDBJ databases">
        <title>Genome of Pelagibius litoralis DSM 21314T.</title>
        <authorList>
            <person name="Wang G."/>
        </authorList>
    </citation>
    <scope>NUCLEOTIDE SEQUENCE</scope>
    <source>
        <strain evidence="4">DSM 21314</strain>
    </source>
</reference>
<keyword evidence="1" id="KW-0597">Phosphoprotein</keyword>
<proteinExistence type="predicted"/>
<evidence type="ECO:0000313" key="4">
    <source>
        <dbReference type="EMBL" id="NIA71921.1"/>
    </source>
</evidence>
<dbReference type="GO" id="GO:0000160">
    <property type="term" value="P:phosphorelay signal transduction system"/>
    <property type="evidence" value="ECO:0007669"/>
    <property type="project" value="InterPro"/>
</dbReference>
<dbReference type="InterPro" id="IPR001789">
    <property type="entry name" value="Sig_transdc_resp-reg_receiver"/>
</dbReference>
<gene>
    <name evidence="4" type="ORF">HBA54_25305</name>
</gene>
<dbReference type="InterPro" id="IPR011006">
    <property type="entry name" value="CheY-like_superfamily"/>
</dbReference>
<dbReference type="Pfam" id="PF00072">
    <property type="entry name" value="Response_reg"/>
    <property type="match status" value="1"/>
</dbReference>
<dbReference type="PANTHER" id="PTHR44591:SF3">
    <property type="entry name" value="RESPONSE REGULATORY DOMAIN-CONTAINING PROTEIN"/>
    <property type="match status" value="1"/>
</dbReference>
<keyword evidence="5" id="KW-1185">Reference proteome</keyword>
<protein>
    <submittedName>
        <fullName evidence="4">Response regulator</fullName>
    </submittedName>
</protein>
<dbReference type="EMBL" id="JAAQPH010000028">
    <property type="protein sequence ID" value="NIA71921.1"/>
    <property type="molecule type" value="Genomic_DNA"/>
</dbReference>
<dbReference type="InterPro" id="IPR050595">
    <property type="entry name" value="Bact_response_regulator"/>
</dbReference>
<comment type="caution">
    <text evidence="4">The sequence shown here is derived from an EMBL/GenBank/DDBJ whole genome shotgun (WGS) entry which is preliminary data.</text>
</comment>
<dbReference type="Gene3D" id="3.40.50.2300">
    <property type="match status" value="1"/>
</dbReference>